<comment type="similarity">
    <text evidence="2">Belongs to the ABC transporter superfamily.</text>
</comment>
<dbReference type="Proteomes" id="UP000287519">
    <property type="component" value="Unassembled WGS sequence"/>
</dbReference>
<evidence type="ECO:0000256" key="5">
    <source>
        <dbReference type="ARBA" id="ARBA00022840"/>
    </source>
</evidence>
<evidence type="ECO:0000256" key="2">
    <source>
        <dbReference type="ARBA" id="ARBA00005417"/>
    </source>
</evidence>
<dbReference type="GO" id="GO:0005524">
    <property type="term" value="F:ATP binding"/>
    <property type="evidence" value="ECO:0007669"/>
    <property type="project" value="UniProtKB-KW"/>
</dbReference>
<feature type="domain" description="ABC transporter" evidence="8">
    <location>
        <begin position="25"/>
        <end position="248"/>
    </location>
</feature>
<dbReference type="SMART" id="SM00382">
    <property type="entry name" value="AAA"/>
    <property type="match status" value="1"/>
</dbReference>
<feature type="region of interest" description="Disordered" evidence="7">
    <location>
        <begin position="1"/>
        <end position="21"/>
    </location>
</feature>
<dbReference type="EMBL" id="BHYM01000022">
    <property type="protein sequence ID" value="GCE38814.1"/>
    <property type="molecule type" value="Genomic_DNA"/>
</dbReference>
<evidence type="ECO:0000256" key="3">
    <source>
        <dbReference type="ARBA" id="ARBA00022448"/>
    </source>
</evidence>
<comment type="caution">
    <text evidence="9">The sequence shown here is derived from an EMBL/GenBank/DDBJ whole genome shotgun (WGS) entry which is preliminary data.</text>
</comment>
<dbReference type="Gene3D" id="3.40.50.300">
    <property type="entry name" value="P-loop containing nucleotide triphosphate hydrolases"/>
    <property type="match status" value="1"/>
</dbReference>
<keyword evidence="5 9" id="KW-0067">ATP-binding</keyword>
<dbReference type="Pfam" id="PF00005">
    <property type="entry name" value="ABC_tran"/>
    <property type="match status" value="1"/>
</dbReference>
<dbReference type="PANTHER" id="PTHR42711:SF5">
    <property type="entry name" value="ABC TRANSPORTER ATP-BINDING PROTEIN NATA"/>
    <property type="match status" value="1"/>
</dbReference>
<keyword evidence="10" id="KW-1185">Reference proteome</keyword>
<dbReference type="OrthoDB" id="9804819at2"/>
<dbReference type="GO" id="GO:0005886">
    <property type="term" value="C:plasma membrane"/>
    <property type="evidence" value="ECO:0007669"/>
    <property type="project" value="UniProtKB-SubCell"/>
</dbReference>
<proteinExistence type="inferred from homology"/>
<dbReference type="RefSeq" id="WP_124391317.1">
    <property type="nucleotide sequence ID" value="NZ_BHYM01000022.1"/>
</dbReference>
<accession>A0A402C589</accession>
<protein>
    <submittedName>
        <fullName evidence="9">ABC transporter, ATP-binding protein</fullName>
    </submittedName>
</protein>
<dbReference type="InterPro" id="IPR003593">
    <property type="entry name" value="AAA+_ATPase"/>
</dbReference>
<reference evidence="9 10" key="1">
    <citation type="submission" date="2018-11" db="EMBL/GenBank/DDBJ databases">
        <title>Microbial catabolism of amino acid.</title>
        <authorList>
            <person name="Hibi M."/>
            <person name="Ogawa J."/>
        </authorList>
    </citation>
    <scope>NUCLEOTIDE SEQUENCE [LARGE SCALE GENOMIC DNA]</scope>
    <source>
        <strain evidence="9 10">C31-06</strain>
    </source>
</reference>
<dbReference type="InterPro" id="IPR003439">
    <property type="entry name" value="ABC_transporter-like_ATP-bd"/>
</dbReference>
<name>A0A402C589_RHOWR</name>
<keyword evidence="3" id="KW-0813">Transport</keyword>
<keyword evidence="4" id="KW-0547">Nucleotide-binding</keyword>
<evidence type="ECO:0000259" key="8">
    <source>
        <dbReference type="PROSITE" id="PS50893"/>
    </source>
</evidence>
<dbReference type="InterPro" id="IPR027417">
    <property type="entry name" value="P-loop_NTPase"/>
</dbReference>
<evidence type="ECO:0000313" key="9">
    <source>
        <dbReference type="EMBL" id="GCE38814.1"/>
    </source>
</evidence>
<sequence>MVPDHQGREAARPHPHQRGAVDSVIEMRGLSKRFGDLVAVDALDLDVHRGEVFGYLGPNGSGKSTTIRMLFDFIRPSAGTYTVLGGSGADPAIRRRVGYIPGELRFDPRYTTADLIAFYGRLRGSVDTTYVDELLERFDLDPVRPIGQLSTGNRRKTAIVQAFMHRPELLILDEPTAGLDPLLQHEFHQLIGDVKRAGATVFLSSHVLPEVEALADRVAILRTGRLVTVAAVDELARHARQHIDLHLAGDASAEPFENLPGVVRATASGAVIRLVVEGNVDAVLKAAATLPVRRIVTHETDLEDVFLDFYRDQP</sequence>
<evidence type="ECO:0000256" key="6">
    <source>
        <dbReference type="ARBA" id="ARBA00023251"/>
    </source>
</evidence>
<dbReference type="SUPFAM" id="SSF52540">
    <property type="entry name" value="P-loop containing nucleoside triphosphate hydrolases"/>
    <property type="match status" value="1"/>
</dbReference>
<dbReference type="AlphaFoldDB" id="A0A402C589"/>
<evidence type="ECO:0000256" key="7">
    <source>
        <dbReference type="SAM" id="MobiDB-lite"/>
    </source>
</evidence>
<dbReference type="PANTHER" id="PTHR42711">
    <property type="entry name" value="ABC TRANSPORTER ATP-BINDING PROTEIN"/>
    <property type="match status" value="1"/>
</dbReference>
<comment type="subcellular location">
    <subcellularLocation>
        <location evidence="1">Cell membrane</location>
        <topology evidence="1">Peripheral membrane protein</topology>
    </subcellularLocation>
</comment>
<evidence type="ECO:0000256" key="1">
    <source>
        <dbReference type="ARBA" id="ARBA00004202"/>
    </source>
</evidence>
<dbReference type="GO" id="GO:0016887">
    <property type="term" value="F:ATP hydrolysis activity"/>
    <property type="evidence" value="ECO:0007669"/>
    <property type="project" value="InterPro"/>
</dbReference>
<dbReference type="CDD" id="cd03230">
    <property type="entry name" value="ABC_DR_subfamily_A"/>
    <property type="match status" value="1"/>
</dbReference>
<dbReference type="GO" id="GO:0046677">
    <property type="term" value="P:response to antibiotic"/>
    <property type="evidence" value="ECO:0007669"/>
    <property type="project" value="UniProtKB-KW"/>
</dbReference>
<evidence type="ECO:0000256" key="4">
    <source>
        <dbReference type="ARBA" id="ARBA00022741"/>
    </source>
</evidence>
<keyword evidence="6" id="KW-0046">Antibiotic resistance</keyword>
<dbReference type="InterPro" id="IPR050763">
    <property type="entry name" value="ABC_transporter_ATP-binding"/>
</dbReference>
<organism evidence="9 10">
    <name type="scientific">Rhodococcus wratislaviensis</name>
    <name type="common">Tsukamurella wratislaviensis</name>
    <dbReference type="NCBI Taxonomy" id="44752"/>
    <lineage>
        <taxon>Bacteria</taxon>
        <taxon>Bacillati</taxon>
        <taxon>Actinomycetota</taxon>
        <taxon>Actinomycetes</taxon>
        <taxon>Mycobacteriales</taxon>
        <taxon>Nocardiaceae</taxon>
        <taxon>Rhodococcus</taxon>
    </lineage>
</organism>
<dbReference type="PROSITE" id="PS50893">
    <property type="entry name" value="ABC_TRANSPORTER_2"/>
    <property type="match status" value="1"/>
</dbReference>
<evidence type="ECO:0000313" key="10">
    <source>
        <dbReference type="Proteomes" id="UP000287519"/>
    </source>
</evidence>
<feature type="compositionally biased region" description="Basic and acidic residues" evidence="7">
    <location>
        <begin position="1"/>
        <end position="12"/>
    </location>
</feature>
<gene>
    <name evidence="9" type="ORF">Rhow_002338</name>
</gene>